<feature type="chain" id="PRO_5004733425" evidence="7">
    <location>
        <begin position="19"/>
        <end position="175"/>
    </location>
</feature>
<name>V5GIG8_IXORI</name>
<evidence type="ECO:0000256" key="5">
    <source>
        <dbReference type="ARBA" id="ARBA00034321"/>
    </source>
</evidence>
<reference evidence="8" key="1">
    <citation type="journal article" date="2015" name="Sci. Rep.">
        <title>Tissue- and time-dependent transcription in Ixodes ricinus salivary glands and midguts when blood feeding on the vertebrate host.</title>
        <authorList>
            <person name="Kotsyfakis M."/>
            <person name="Schwarz A."/>
            <person name="Erhart J."/>
            <person name="Ribeiro J.M."/>
        </authorList>
    </citation>
    <scope>NUCLEOTIDE SEQUENCE</scope>
    <source>
        <tissue evidence="8">Salivary gland and midgut</tissue>
    </source>
</reference>
<feature type="compositionally biased region" description="Basic and acidic residues" evidence="6">
    <location>
        <begin position="48"/>
        <end position="68"/>
    </location>
</feature>
<dbReference type="Pfam" id="PF12115">
    <property type="entry name" value="Salp15"/>
    <property type="match status" value="1"/>
</dbReference>
<evidence type="ECO:0000256" key="7">
    <source>
        <dbReference type="SAM" id="SignalP"/>
    </source>
</evidence>
<sequence>MPNLRIFILLVLAGLCFGASLEEPQSSGDNSQDSGPPAEPKPSAQAEESNKENSKSKEQEQKEEKKEEEVENKEEESSTKGQKKHLGHVLPDFIGNSTQKKNYVTALQSNCHNQNQMYKINEEKIHFKNCTYICTRLGYSEESEERRIPKGMTCDRDNMTCPENGDCPNPPLPSC</sequence>
<evidence type="ECO:0000256" key="2">
    <source>
        <dbReference type="ARBA" id="ARBA00022525"/>
    </source>
</evidence>
<keyword evidence="4" id="KW-0325">Glycoprotein</keyword>
<keyword evidence="2" id="KW-0964">Secreted</keyword>
<keyword evidence="3 7" id="KW-0732">Signal</keyword>
<dbReference type="GO" id="GO:0005576">
    <property type="term" value="C:extracellular region"/>
    <property type="evidence" value="ECO:0007669"/>
    <property type="project" value="UniProtKB-SubCell"/>
</dbReference>
<accession>V5GIG8</accession>
<evidence type="ECO:0000313" key="8">
    <source>
        <dbReference type="EMBL" id="JAB70015.1"/>
    </source>
</evidence>
<protein>
    <submittedName>
        <fullName evidence="8">Putative secreted protein</fullName>
    </submittedName>
</protein>
<dbReference type="InterPro" id="IPR021971">
    <property type="entry name" value="Salp15"/>
</dbReference>
<organism evidence="8">
    <name type="scientific">Ixodes ricinus</name>
    <name type="common">Common tick</name>
    <name type="synonym">Acarus ricinus</name>
    <dbReference type="NCBI Taxonomy" id="34613"/>
    <lineage>
        <taxon>Eukaryota</taxon>
        <taxon>Metazoa</taxon>
        <taxon>Ecdysozoa</taxon>
        <taxon>Arthropoda</taxon>
        <taxon>Chelicerata</taxon>
        <taxon>Arachnida</taxon>
        <taxon>Acari</taxon>
        <taxon>Parasitiformes</taxon>
        <taxon>Ixodida</taxon>
        <taxon>Ixodoidea</taxon>
        <taxon>Ixodidae</taxon>
        <taxon>Ixodinae</taxon>
        <taxon>Ixodes</taxon>
    </lineage>
</organism>
<comment type="subcellular location">
    <subcellularLocation>
        <location evidence="1">Secreted</location>
    </subcellularLocation>
</comment>
<evidence type="ECO:0000256" key="1">
    <source>
        <dbReference type="ARBA" id="ARBA00004613"/>
    </source>
</evidence>
<evidence type="ECO:0000256" key="6">
    <source>
        <dbReference type="SAM" id="MobiDB-lite"/>
    </source>
</evidence>
<feature type="region of interest" description="Disordered" evidence="6">
    <location>
        <begin position="21"/>
        <end position="90"/>
    </location>
</feature>
<feature type="compositionally biased region" description="Polar residues" evidence="6">
    <location>
        <begin position="23"/>
        <end position="34"/>
    </location>
</feature>
<feature type="signal peptide" evidence="7">
    <location>
        <begin position="1"/>
        <end position="18"/>
    </location>
</feature>
<dbReference type="AlphaFoldDB" id="V5GIG8"/>
<evidence type="ECO:0000256" key="3">
    <source>
        <dbReference type="ARBA" id="ARBA00022729"/>
    </source>
</evidence>
<dbReference type="EMBL" id="GANP01014453">
    <property type="protein sequence ID" value="JAB70015.1"/>
    <property type="molecule type" value="mRNA"/>
</dbReference>
<evidence type="ECO:0000256" key="4">
    <source>
        <dbReference type="ARBA" id="ARBA00023180"/>
    </source>
</evidence>
<proteinExistence type="evidence at transcript level"/>
<comment type="similarity">
    <text evidence="5">Belongs to the salp15 family.</text>
</comment>